<evidence type="ECO:0000313" key="2">
    <source>
        <dbReference type="Proteomes" id="UP000789920"/>
    </source>
</evidence>
<sequence length="225" mass="25312">RNSQLYLKKTLTTIVTKAQSNHAIEVIVYIDVEINNIIILLDRNDDTTNKAFIDDIKQYNPSIYYRDNPKRKNSPNSIHSKRGVKLLILGGDEIYNKGYDEICTAGFWVKDVKKPVDDYIVTAAHCIDPNNLSPVHNFFQRAPLQQPELKKNLGQMDLIITNMVSDGGDSGSPVIHLQDLQNLPWVGLNGLHIAGGYSRKLGYVTLALKLEKILNTDKIELVLGE</sequence>
<keyword evidence="2" id="KW-1185">Reference proteome</keyword>
<feature type="non-terminal residue" evidence="1">
    <location>
        <position position="1"/>
    </location>
</feature>
<comment type="caution">
    <text evidence="1">The sequence shown here is derived from an EMBL/GenBank/DDBJ whole genome shotgun (WGS) entry which is preliminary data.</text>
</comment>
<gene>
    <name evidence="1" type="ORF">RPERSI_LOCUS14351</name>
</gene>
<accession>A0ACA9QJ12</accession>
<reference evidence="1" key="1">
    <citation type="submission" date="2021-06" db="EMBL/GenBank/DDBJ databases">
        <authorList>
            <person name="Kallberg Y."/>
            <person name="Tangrot J."/>
            <person name="Rosling A."/>
        </authorList>
    </citation>
    <scope>NUCLEOTIDE SEQUENCE</scope>
    <source>
        <strain evidence="1">MA461A</strain>
    </source>
</reference>
<protein>
    <submittedName>
        <fullName evidence="1">32075_t:CDS:1</fullName>
    </submittedName>
</protein>
<dbReference type="Proteomes" id="UP000789920">
    <property type="component" value="Unassembled WGS sequence"/>
</dbReference>
<proteinExistence type="predicted"/>
<dbReference type="EMBL" id="CAJVQC010032952">
    <property type="protein sequence ID" value="CAG8752592.1"/>
    <property type="molecule type" value="Genomic_DNA"/>
</dbReference>
<organism evidence="1 2">
    <name type="scientific">Racocetra persica</name>
    <dbReference type="NCBI Taxonomy" id="160502"/>
    <lineage>
        <taxon>Eukaryota</taxon>
        <taxon>Fungi</taxon>
        <taxon>Fungi incertae sedis</taxon>
        <taxon>Mucoromycota</taxon>
        <taxon>Glomeromycotina</taxon>
        <taxon>Glomeromycetes</taxon>
        <taxon>Diversisporales</taxon>
        <taxon>Gigasporaceae</taxon>
        <taxon>Racocetra</taxon>
    </lineage>
</organism>
<name>A0ACA9QJ12_9GLOM</name>
<evidence type="ECO:0000313" key="1">
    <source>
        <dbReference type="EMBL" id="CAG8752592.1"/>
    </source>
</evidence>